<dbReference type="CDD" id="cd12148">
    <property type="entry name" value="fungal_TF_MHR"/>
    <property type="match status" value="1"/>
</dbReference>
<dbReference type="CDD" id="cd00067">
    <property type="entry name" value="GAL4"/>
    <property type="match status" value="1"/>
</dbReference>
<dbReference type="InterPro" id="IPR036864">
    <property type="entry name" value="Zn2-C6_fun-type_DNA-bd_sf"/>
</dbReference>
<dbReference type="AlphaFoldDB" id="A0AAD7DDD6"/>
<dbReference type="Gene3D" id="4.10.240.10">
    <property type="entry name" value="Zn(2)-C6 fungal-type DNA-binding domain"/>
    <property type="match status" value="1"/>
</dbReference>
<dbReference type="InterPro" id="IPR001138">
    <property type="entry name" value="Zn2Cys6_DnaBD"/>
</dbReference>
<evidence type="ECO:0000259" key="1">
    <source>
        <dbReference type="PROSITE" id="PS50048"/>
    </source>
</evidence>
<proteinExistence type="predicted"/>
<dbReference type="PROSITE" id="PS50048">
    <property type="entry name" value="ZN2_CY6_FUNGAL_2"/>
    <property type="match status" value="1"/>
</dbReference>
<evidence type="ECO:0000313" key="2">
    <source>
        <dbReference type="EMBL" id="KAJ7688867.1"/>
    </source>
</evidence>
<dbReference type="SUPFAM" id="SSF57701">
    <property type="entry name" value="Zn2/Cys6 DNA-binding domain"/>
    <property type="match status" value="1"/>
</dbReference>
<sequence>MHGTKLKKAPACDACKARRVLCHPQPNGAPCPRCAEKNIRCVTSQALRGRPRKNPMPPSTDSIVLLEGTQNLLPEAAASSSIIPHAPKLYNSMNGCPDLTPDLVAHFFQCFERLPHFLNPIITVTSIRTTIRAISYQLYLLPPESRVLALCIIALSSLVSFHEVVLGDGPRPESFADEAFFSSRPDVLGCGVRRSGVHHALHKEALKAAWEIGVILQVSNENVASCFLLDALEQNSWGMSRPWASAYISHLRALAPMAGPSTVISPNRNIWAGFLMSEALSATGSRKPVLFTRDDQLLLAGSEPPSPEALLASLEMATRKSGTAPFFQSLGPYFFQITCLARQLWETITGDRARLNPISEAAIIQFLASLSLMHGILSRLLDRCDPIIIFTPAPTNHNYFLGEDDGARYRRTAAGLIIGFTGVAFPLHLELKHRERVASATGSDSPDNTPHAQERMRLLRNQAREMAALGARELARGLRYLPSIHYPLITWSALRDYAQFALDQAEAAPIVSHDQIRDLKTFAAELQLCGYSLDLFSAPQNASLVDRMVIYIDNATRVQQLFDPNGVVADIFFHLDDTFTT</sequence>
<accession>A0AAD7DDD6</accession>
<dbReference type="GO" id="GO:0000981">
    <property type="term" value="F:DNA-binding transcription factor activity, RNA polymerase II-specific"/>
    <property type="evidence" value="ECO:0007669"/>
    <property type="project" value="InterPro"/>
</dbReference>
<reference evidence="2" key="1">
    <citation type="submission" date="2023-03" db="EMBL/GenBank/DDBJ databases">
        <title>Massive genome expansion in bonnet fungi (Mycena s.s.) driven by repeated elements and novel gene families across ecological guilds.</title>
        <authorList>
            <consortium name="Lawrence Berkeley National Laboratory"/>
            <person name="Harder C.B."/>
            <person name="Miyauchi S."/>
            <person name="Viragh M."/>
            <person name="Kuo A."/>
            <person name="Thoen E."/>
            <person name="Andreopoulos B."/>
            <person name="Lu D."/>
            <person name="Skrede I."/>
            <person name="Drula E."/>
            <person name="Henrissat B."/>
            <person name="Morin E."/>
            <person name="Kohler A."/>
            <person name="Barry K."/>
            <person name="LaButti K."/>
            <person name="Morin E."/>
            <person name="Salamov A."/>
            <person name="Lipzen A."/>
            <person name="Mereny Z."/>
            <person name="Hegedus B."/>
            <person name="Baldrian P."/>
            <person name="Stursova M."/>
            <person name="Weitz H."/>
            <person name="Taylor A."/>
            <person name="Grigoriev I.V."/>
            <person name="Nagy L.G."/>
            <person name="Martin F."/>
            <person name="Kauserud H."/>
        </authorList>
    </citation>
    <scope>NUCLEOTIDE SEQUENCE</scope>
    <source>
        <strain evidence="2">CBHHK067</strain>
    </source>
</reference>
<feature type="domain" description="Zn(2)-C6 fungal-type" evidence="1">
    <location>
        <begin position="11"/>
        <end position="43"/>
    </location>
</feature>
<dbReference type="Proteomes" id="UP001221757">
    <property type="component" value="Unassembled WGS sequence"/>
</dbReference>
<dbReference type="GO" id="GO:0008270">
    <property type="term" value="F:zinc ion binding"/>
    <property type="evidence" value="ECO:0007669"/>
    <property type="project" value="InterPro"/>
</dbReference>
<protein>
    <recommendedName>
        <fullName evidence="1">Zn(2)-C6 fungal-type domain-containing protein</fullName>
    </recommendedName>
</protein>
<evidence type="ECO:0000313" key="3">
    <source>
        <dbReference type="Proteomes" id="UP001221757"/>
    </source>
</evidence>
<dbReference type="PROSITE" id="PS00463">
    <property type="entry name" value="ZN2_CY6_FUNGAL_1"/>
    <property type="match status" value="1"/>
</dbReference>
<dbReference type="EMBL" id="JARKIE010000076">
    <property type="protein sequence ID" value="KAJ7688867.1"/>
    <property type="molecule type" value="Genomic_DNA"/>
</dbReference>
<name>A0AAD7DDD6_MYCRO</name>
<gene>
    <name evidence="2" type="ORF">B0H17DRAFT_1067735</name>
</gene>
<comment type="caution">
    <text evidence="2">The sequence shown here is derived from an EMBL/GenBank/DDBJ whole genome shotgun (WGS) entry which is preliminary data.</text>
</comment>
<keyword evidence="3" id="KW-1185">Reference proteome</keyword>
<organism evidence="2 3">
    <name type="scientific">Mycena rosella</name>
    <name type="common">Pink bonnet</name>
    <name type="synonym">Agaricus rosellus</name>
    <dbReference type="NCBI Taxonomy" id="1033263"/>
    <lineage>
        <taxon>Eukaryota</taxon>
        <taxon>Fungi</taxon>
        <taxon>Dikarya</taxon>
        <taxon>Basidiomycota</taxon>
        <taxon>Agaricomycotina</taxon>
        <taxon>Agaricomycetes</taxon>
        <taxon>Agaricomycetidae</taxon>
        <taxon>Agaricales</taxon>
        <taxon>Marasmiineae</taxon>
        <taxon>Mycenaceae</taxon>
        <taxon>Mycena</taxon>
    </lineage>
</organism>